<dbReference type="AlphaFoldDB" id="A0A562PF67"/>
<evidence type="ECO:0000313" key="2">
    <source>
        <dbReference type="Proteomes" id="UP000315112"/>
    </source>
</evidence>
<dbReference type="Proteomes" id="UP000315112">
    <property type="component" value="Unassembled WGS sequence"/>
</dbReference>
<gene>
    <name evidence="1" type="ORF">IP92_05203</name>
</gene>
<reference evidence="1 2" key="1">
    <citation type="journal article" date="2015" name="Stand. Genomic Sci.">
        <title>Genomic Encyclopedia of Bacterial and Archaeal Type Strains, Phase III: the genomes of soil and plant-associated and newly described type strains.</title>
        <authorList>
            <person name="Whitman W.B."/>
            <person name="Woyke T."/>
            <person name="Klenk H.P."/>
            <person name="Zhou Y."/>
            <person name="Lilburn T.G."/>
            <person name="Beck B.J."/>
            <person name="De Vos P."/>
            <person name="Vandamme P."/>
            <person name="Eisen J.A."/>
            <person name="Garrity G."/>
            <person name="Hugenholtz P."/>
            <person name="Kyrpides N.C."/>
        </authorList>
    </citation>
    <scope>NUCLEOTIDE SEQUENCE [LARGE SCALE GENOMIC DNA]</scope>
    <source>
        <strain evidence="1 2">CGMCC 1.10685</strain>
    </source>
</reference>
<protein>
    <submittedName>
        <fullName evidence="1">Uncharacterized protein</fullName>
    </submittedName>
</protein>
<name>A0A562PF67_9BURK</name>
<proteinExistence type="predicted"/>
<evidence type="ECO:0000313" key="1">
    <source>
        <dbReference type="EMBL" id="TWI42870.1"/>
    </source>
</evidence>
<dbReference type="EMBL" id="VLKW01000013">
    <property type="protein sequence ID" value="TWI42870.1"/>
    <property type="molecule type" value="Genomic_DNA"/>
</dbReference>
<comment type="caution">
    <text evidence="1">The sequence shown here is derived from an EMBL/GenBank/DDBJ whole genome shotgun (WGS) entry which is preliminary data.</text>
</comment>
<accession>A0A562PF67</accession>
<organism evidence="1 2">
    <name type="scientific">Pseudoduganella flava</name>
    <dbReference type="NCBI Taxonomy" id="871742"/>
    <lineage>
        <taxon>Bacteria</taxon>
        <taxon>Pseudomonadati</taxon>
        <taxon>Pseudomonadota</taxon>
        <taxon>Betaproteobacteria</taxon>
        <taxon>Burkholderiales</taxon>
        <taxon>Oxalobacteraceae</taxon>
        <taxon>Telluria group</taxon>
        <taxon>Pseudoduganella</taxon>
    </lineage>
</organism>
<sequence>MTVGMQPGELAFVQLARRIGAMAQHASALYGQAQAALQLDQLLLPERMATAEGTRRSLDTLAELRTLHEQHKKMFAGFTTAAMGQFKDALAAMPAAKAREYQQGLVGGLEARLAGQARFYQDRDEWIATAIALFTLVDEQRGAFDITAGAIAFDDDALADRYNALLDALEAIHQREVASFRETTARALTANAFLDAVERGAASP</sequence>